<evidence type="ECO:0000256" key="16">
    <source>
        <dbReference type="SAM" id="SignalP"/>
    </source>
</evidence>
<evidence type="ECO:0000256" key="2">
    <source>
        <dbReference type="ARBA" id="ARBA00009810"/>
    </source>
</evidence>
<evidence type="ECO:0000256" key="8">
    <source>
        <dbReference type="ARBA" id="ARBA00023004"/>
    </source>
</evidence>
<organism evidence="19 20">
    <name type="scientific">Halarcobacter ebronensis</name>
    <dbReference type="NCBI Taxonomy" id="1462615"/>
    <lineage>
        <taxon>Bacteria</taxon>
        <taxon>Pseudomonadati</taxon>
        <taxon>Campylobacterota</taxon>
        <taxon>Epsilonproteobacteria</taxon>
        <taxon>Campylobacterales</taxon>
        <taxon>Arcobacteraceae</taxon>
        <taxon>Halarcobacter</taxon>
    </lineage>
</organism>
<evidence type="ECO:0000256" key="11">
    <source>
        <dbReference type="ARBA" id="ARBA00023136"/>
    </source>
</evidence>
<keyword evidence="13 14" id="KW-0998">Cell outer membrane</keyword>
<evidence type="ECO:0000256" key="14">
    <source>
        <dbReference type="PROSITE-ProRule" id="PRU01360"/>
    </source>
</evidence>
<dbReference type="Proteomes" id="UP000289758">
    <property type="component" value="Unassembled WGS sequence"/>
</dbReference>
<name>A0A4Q1ATA5_9BACT</name>
<dbReference type="Gene3D" id="2.170.130.10">
    <property type="entry name" value="TonB-dependent receptor, plug domain"/>
    <property type="match status" value="1"/>
</dbReference>
<accession>A0A4Q1ATA5</accession>
<dbReference type="Pfam" id="PF00593">
    <property type="entry name" value="TonB_dep_Rec_b-barrel"/>
    <property type="match status" value="1"/>
</dbReference>
<feature type="domain" description="TonB-dependent receptor plug" evidence="18">
    <location>
        <begin position="65"/>
        <end position="159"/>
    </location>
</feature>
<keyword evidence="4 14" id="KW-1134">Transmembrane beta strand</keyword>
<keyword evidence="20" id="KW-1185">Reference proteome</keyword>
<dbReference type="GO" id="GO:0038023">
    <property type="term" value="F:signaling receptor activity"/>
    <property type="evidence" value="ECO:0007669"/>
    <property type="project" value="InterPro"/>
</dbReference>
<comment type="subcellular location">
    <subcellularLocation>
        <location evidence="1 14">Cell outer membrane</location>
        <topology evidence="1 14">Multi-pass membrane protein</topology>
    </subcellularLocation>
</comment>
<dbReference type="NCBIfam" id="TIGR01783">
    <property type="entry name" value="TonB-siderophor"/>
    <property type="match status" value="1"/>
</dbReference>
<dbReference type="Pfam" id="PF07715">
    <property type="entry name" value="Plug"/>
    <property type="match status" value="1"/>
</dbReference>
<dbReference type="PANTHER" id="PTHR32552:SF74">
    <property type="entry name" value="HYDROXAMATE SIDEROPHORE RECEPTOR FHUE"/>
    <property type="match status" value="1"/>
</dbReference>
<evidence type="ECO:0000256" key="10">
    <source>
        <dbReference type="ARBA" id="ARBA00023077"/>
    </source>
</evidence>
<dbReference type="PROSITE" id="PS52016">
    <property type="entry name" value="TONB_DEPENDENT_REC_3"/>
    <property type="match status" value="1"/>
</dbReference>
<evidence type="ECO:0000259" key="17">
    <source>
        <dbReference type="Pfam" id="PF00593"/>
    </source>
</evidence>
<dbReference type="GO" id="GO:0015891">
    <property type="term" value="P:siderophore transport"/>
    <property type="evidence" value="ECO:0007669"/>
    <property type="project" value="InterPro"/>
</dbReference>
<evidence type="ECO:0000256" key="15">
    <source>
        <dbReference type="RuleBase" id="RU003357"/>
    </source>
</evidence>
<dbReference type="Gene3D" id="2.40.170.20">
    <property type="entry name" value="TonB-dependent receptor, beta-barrel domain"/>
    <property type="match status" value="1"/>
</dbReference>
<sequence length="697" mass="77694">MIGRNKMLSIFASFALISSVLLKAEETTKLQDVTIEDRINNMTEGSDSYTINYMSSATKMKLSPLDTPQSVSVVTSQQIEDFMLTDINDVLGVATGIDVQKVERDRTHYTSRGFDITNFLIDGVGAPTTFIYINGDLNMTLYDHVEVTRGATGLSSNHGDPSASINLVRKRPTKEFQASTKLSGGSWNYKGIEADISGPLNEDKTIRYRVIGSFEDSESFQDRYKSKTKLLSAMFDADITDNSTVTVGISKNIDDNDGTEQGGFDAYSLAVRDYDISTTTAPDWAYRDIDTTDAFLELDTNLSDFWKIKGTYAYKKIDQDAQMLTVWHTGANPSQSYLENFIKSENETKQHIFDITLDGVYNLFDKDHEVVFGLNYTRQEYDELNSYDTSHYGTIVDLDTWDGSTATPVFDDRYSKSDWTQKERSFFAATNFHITDSLSLLAGSKLVTYEKSGINSNSALFQKDSNKFLPYASLSYKFNDNLSTYVSYTTTFTPQSEIDASATQLTPKEGINYEAGIKSSFFDGKLNTAFALFKTKQDNVAESVGILSDGTGRTYYRAIDGVTTKGFEFEVAGNITDEIDASLGYTNLTIKDADSLQVNAYIPRQMLKATLSYSPNVLKALKIGASANYRSETNNAAIKQGKYTIYNLVASYKISNAMKLAFNVDNVFDKKYYGGLIKPYATYGAPRSFGVSLEYKF</sequence>
<dbReference type="OrthoDB" id="9800913at2"/>
<dbReference type="InterPro" id="IPR010105">
    <property type="entry name" value="TonB_sidphr_rcpt"/>
</dbReference>
<feature type="domain" description="TonB-dependent receptor-like beta-barrel" evidence="17">
    <location>
        <begin position="238"/>
        <end position="667"/>
    </location>
</feature>
<keyword evidence="7 16" id="KW-0732">Signal</keyword>
<gene>
    <name evidence="19" type="ORF">CRV07_02695</name>
</gene>
<reference evidence="19 20" key="1">
    <citation type="submission" date="2017-10" db="EMBL/GenBank/DDBJ databases">
        <title>Genomics of the genus Arcobacter.</title>
        <authorList>
            <person name="Perez-Cataluna A."/>
            <person name="Figueras M.J."/>
        </authorList>
    </citation>
    <scope>NUCLEOTIDE SEQUENCE [LARGE SCALE GENOMIC DNA]</scope>
    <source>
        <strain evidence="19 20">CECT 8441</strain>
    </source>
</reference>
<keyword evidence="5" id="KW-0410">Iron transport</keyword>
<evidence type="ECO:0000256" key="12">
    <source>
        <dbReference type="ARBA" id="ARBA00023170"/>
    </source>
</evidence>
<dbReference type="PROSITE" id="PS01156">
    <property type="entry name" value="TONB_DEPENDENT_REC_2"/>
    <property type="match status" value="1"/>
</dbReference>
<evidence type="ECO:0000256" key="3">
    <source>
        <dbReference type="ARBA" id="ARBA00022448"/>
    </source>
</evidence>
<keyword evidence="10 15" id="KW-0798">TonB box</keyword>
<dbReference type="InterPro" id="IPR010917">
    <property type="entry name" value="TonB_rcpt_CS"/>
</dbReference>
<evidence type="ECO:0000256" key="4">
    <source>
        <dbReference type="ARBA" id="ARBA00022452"/>
    </source>
</evidence>
<comment type="caution">
    <text evidence="19">The sequence shown here is derived from an EMBL/GenBank/DDBJ whole genome shotgun (WGS) entry which is preliminary data.</text>
</comment>
<evidence type="ECO:0000256" key="5">
    <source>
        <dbReference type="ARBA" id="ARBA00022496"/>
    </source>
</evidence>
<dbReference type="RefSeq" id="WP_129086283.1">
    <property type="nucleotide sequence ID" value="NZ_CP053836.1"/>
</dbReference>
<evidence type="ECO:0000259" key="18">
    <source>
        <dbReference type="Pfam" id="PF07715"/>
    </source>
</evidence>
<feature type="chain" id="PRO_5020660912" description="TonB-dependent siderophore receptor" evidence="16">
    <location>
        <begin position="24"/>
        <end position="697"/>
    </location>
</feature>
<keyword evidence="9" id="KW-0406">Ion transport</keyword>
<dbReference type="InterPro" id="IPR012910">
    <property type="entry name" value="Plug_dom"/>
</dbReference>
<evidence type="ECO:0008006" key="21">
    <source>
        <dbReference type="Google" id="ProtNLM"/>
    </source>
</evidence>
<keyword evidence="3 14" id="KW-0813">Transport</keyword>
<dbReference type="FunFam" id="2.170.130.10:FF:000010">
    <property type="entry name" value="Ferripyoverdine receptor"/>
    <property type="match status" value="1"/>
</dbReference>
<keyword evidence="8" id="KW-0408">Iron</keyword>
<evidence type="ECO:0000256" key="9">
    <source>
        <dbReference type="ARBA" id="ARBA00023065"/>
    </source>
</evidence>
<dbReference type="EMBL" id="PDKK01000002">
    <property type="protein sequence ID" value="RXK07390.1"/>
    <property type="molecule type" value="Genomic_DNA"/>
</dbReference>
<keyword evidence="12" id="KW-0675">Receptor</keyword>
<dbReference type="InterPro" id="IPR037066">
    <property type="entry name" value="Plug_dom_sf"/>
</dbReference>
<dbReference type="InterPro" id="IPR039426">
    <property type="entry name" value="TonB-dep_rcpt-like"/>
</dbReference>
<dbReference type="GO" id="GO:0015344">
    <property type="term" value="F:siderophore uptake transmembrane transporter activity"/>
    <property type="evidence" value="ECO:0007669"/>
    <property type="project" value="TreeGrafter"/>
</dbReference>
<dbReference type="PANTHER" id="PTHR32552">
    <property type="entry name" value="FERRICHROME IRON RECEPTOR-RELATED"/>
    <property type="match status" value="1"/>
</dbReference>
<evidence type="ECO:0000256" key="13">
    <source>
        <dbReference type="ARBA" id="ARBA00023237"/>
    </source>
</evidence>
<dbReference type="InterPro" id="IPR036942">
    <property type="entry name" value="Beta-barrel_TonB_sf"/>
</dbReference>
<dbReference type="InterPro" id="IPR000531">
    <property type="entry name" value="Beta-barrel_TonB"/>
</dbReference>
<proteinExistence type="inferred from homology"/>
<dbReference type="CDD" id="cd01347">
    <property type="entry name" value="ligand_gated_channel"/>
    <property type="match status" value="1"/>
</dbReference>
<evidence type="ECO:0000256" key="1">
    <source>
        <dbReference type="ARBA" id="ARBA00004571"/>
    </source>
</evidence>
<feature type="signal peptide" evidence="16">
    <location>
        <begin position="1"/>
        <end position="23"/>
    </location>
</feature>
<protein>
    <recommendedName>
        <fullName evidence="21">TonB-dependent siderophore receptor</fullName>
    </recommendedName>
</protein>
<dbReference type="GO" id="GO:0009279">
    <property type="term" value="C:cell outer membrane"/>
    <property type="evidence" value="ECO:0007669"/>
    <property type="project" value="UniProtKB-SubCell"/>
</dbReference>
<evidence type="ECO:0000313" key="20">
    <source>
        <dbReference type="Proteomes" id="UP000289758"/>
    </source>
</evidence>
<evidence type="ECO:0000256" key="7">
    <source>
        <dbReference type="ARBA" id="ARBA00022729"/>
    </source>
</evidence>
<comment type="similarity">
    <text evidence="2 14 15">Belongs to the TonB-dependent receptor family.</text>
</comment>
<keyword evidence="6 14" id="KW-0812">Transmembrane</keyword>
<evidence type="ECO:0000313" key="19">
    <source>
        <dbReference type="EMBL" id="RXK07390.1"/>
    </source>
</evidence>
<dbReference type="SUPFAM" id="SSF56935">
    <property type="entry name" value="Porins"/>
    <property type="match status" value="1"/>
</dbReference>
<dbReference type="AlphaFoldDB" id="A0A4Q1ATA5"/>
<keyword evidence="11 14" id="KW-0472">Membrane</keyword>
<evidence type="ECO:0000256" key="6">
    <source>
        <dbReference type="ARBA" id="ARBA00022692"/>
    </source>
</evidence>